<organism evidence="10 11">
    <name type="scientific">Huso huso</name>
    <name type="common">Beluga</name>
    <name type="synonym">Acipenser huso</name>
    <dbReference type="NCBI Taxonomy" id="61971"/>
    <lineage>
        <taxon>Eukaryota</taxon>
        <taxon>Metazoa</taxon>
        <taxon>Chordata</taxon>
        <taxon>Craniata</taxon>
        <taxon>Vertebrata</taxon>
        <taxon>Euteleostomi</taxon>
        <taxon>Actinopterygii</taxon>
        <taxon>Chondrostei</taxon>
        <taxon>Acipenseriformes</taxon>
        <taxon>Acipenseridae</taxon>
        <taxon>Huso</taxon>
    </lineage>
</organism>
<evidence type="ECO:0000313" key="10">
    <source>
        <dbReference type="EMBL" id="KAK6485772.1"/>
    </source>
</evidence>
<keyword evidence="5" id="KW-0479">Metal-binding</keyword>
<dbReference type="PANTHER" id="PTHR22930:SF206">
    <property type="entry name" value="NUCLEASE HARBI1"/>
    <property type="match status" value="1"/>
</dbReference>
<protein>
    <submittedName>
        <fullName evidence="10">Nuclease HARBI1</fullName>
    </submittedName>
</protein>
<dbReference type="Proteomes" id="UP001369086">
    <property type="component" value="Unassembled WGS sequence"/>
</dbReference>
<keyword evidence="6" id="KW-0378">Hydrolase</keyword>
<sequence>RKNQRLKIRWMMAFAVLEGSLCERSIWAMERQHGNLFWNHTLQRLSDNEWKKHFRMGKSTFEYLAEQLRASLTKQTTNWRTPICHQRRLAIVLWWLATPCEYRTVANIFGIGISTLCGLVREVCEAIKHVLYKKYIRLPEGHRLDNTIDGFMKREFLQCAGAIDGTHIPVIAPSQNPGHYYNRKGWHSVIMQAVVDHKFCFTDTYVGWPGKTHDARVLANSDLYILAEENRNGYLFAREICLFEQKLCYIVLLAIPRTPPPRRWLMKGFPGNTESNDERIFNHRLSSACMVVENAFGRLKGRWRRLSKRCDIDTSLVSDVVIACCVLHNVCEVRRELYLPVWDQQRKEVERQQGLQQPAREETDLFYEPHACEIRNAIMASITE</sequence>
<evidence type="ECO:0000256" key="3">
    <source>
        <dbReference type="ARBA" id="ARBA00006958"/>
    </source>
</evidence>
<dbReference type="EMBL" id="JAHFZB010000009">
    <property type="protein sequence ID" value="KAK6485772.1"/>
    <property type="molecule type" value="Genomic_DNA"/>
</dbReference>
<comment type="subcellular location">
    <subcellularLocation>
        <location evidence="2">Nucleus</location>
    </subcellularLocation>
</comment>
<dbReference type="InterPro" id="IPR027806">
    <property type="entry name" value="HARBI1_dom"/>
</dbReference>
<evidence type="ECO:0000259" key="9">
    <source>
        <dbReference type="Pfam" id="PF13359"/>
    </source>
</evidence>
<feature type="signal peptide" evidence="8">
    <location>
        <begin position="1"/>
        <end position="22"/>
    </location>
</feature>
<dbReference type="PANTHER" id="PTHR22930">
    <property type="match status" value="1"/>
</dbReference>
<comment type="caution">
    <text evidence="10">The sequence shown here is derived from an EMBL/GenBank/DDBJ whole genome shotgun (WGS) entry which is preliminary data.</text>
</comment>
<feature type="non-terminal residue" evidence="10">
    <location>
        <position position="1"/>
    </location>
</feature>
<dbReference type="InterPro" id="IPR045249">
    <property type="entry name" value="HARBI1-like"/>
</dbReference>
<keyword evidence="4" id="KW-0540">Nuclease</keyword>
<feature type="domain" description="DDE Tnp4" evidence="9">
    <location>
        <begin position="163"/>
        <end position="329"/>
    </location>
</feature>
<keyword evidence="7" id="KW-0539">Nucleus</keyword>
<evidence type="ECO:0000256" key="2">
    <source>
        <dbReference type="ARBA" id="ARBA00004123"/>
    </source>
</evidence>
<evidence type="ECO:0000256" key="5">
    <source>
        <dbReference type="ARBA" id="ARBA00022723"/>
    </source>
</evidence>
<evidence type="ECO:0000256" key="8">
    <source>
        <dbReference type="SAM" id="SignalP"/>
    </source>
</evidence>
<evidence type="ECO:0000256" key="4">
    <source>
        <dbReference type="ARBA" id="ARBA00022722"/>
    </source>
</evidence>
<evidence type="ECO:0000256" key="7">
    <source>
        <dbReference type="ARBA" id="ARBA00023242"/>
    </source>
</evidence>
<accession>A0ABR0ZLT3</accession>
<reference evidence="10 11" key="1">
    <citation type="submission" date="2021-05" db="EMBL/GenBank/DDBJ databases">
        <authorList>
            <person name="Zahm M."/>
            <person name="Klopp C."/>
            <person name="Cabau C."/>
            <person name="Kuhl H."/>
            <person name="Suciu R."/>
            <person name="Ciorpac M."/>
            <person name="Holostenco D."/>
            <person name="Gessner J."/>
            <person name="Wuertz S."/>
            <person name="Hohne C."/>
            <person name="Stock M."/>
            <person name="Gislard M."/>
            <person name="Lluch J."/>
            <person name="Milhes M."/>
            <person name="Lampietro C."/>
            <person name="Lopez Roques C."/>
            <person name="Donnadieu C."/>
            <person name="Du K."/>
            <person name="Schartl M."/>
            <person name="Guiguen Y."/>
        </authorList>
    </citation>
    <scope>NUCLEOTIDE SEQUENCE [LARGE SCALE GENOMIC DNA]</scope>
    <source>
        <strain evidence="10">Hh-F2</strain>
        <tissue evidence="10">Blood</tissue>
    </source>
</reference>
<keyword evidence="8" id="KW-0732">Signal</keyword>
<comment type="similarity">
    <text evidence="3">Belongs to the HARBI1 family.</text>
</comment>
<keyword evidence="11" id="KW-1185">Reference proteome</keyword>
<evidence type="ECO:0000313" key="11">
    <source>
        <dbReference type="Proteomes" id="UP001369086"/>
    </source>
</evidence>
<comment type="cofactor">
    <cofactor evidence="1">
        <name>a divalent metal cation</name>
        <dbReference type="ChEBI" id="CHEBI:60240"/>
    </cofactor>
</comment>
<dbReference type="Pfam" id="PF13359">
    <property type="entry name" value="DDE_Tnp_4"/>
    <property type="match status" value="1"/>
</dbReference>
<feature type="chain" id="PRO_5045672439" evidence="8">
    <location>
        <begin position="23"/>
        <end position="384"/>
    </location>
</feature>
<evidence type="ECO:0000256" key="1">
    <source>
        <dbReference type="ARBA" id="ARBA00001968"/>
    </source>
</evidence>
<proteinExistence type="inferred from homology"/>
<evidence type="ECO:0000256" key="6">
    <source>
        <dbReference type="ARBA" id="ARBA00022801"/>
    </source>
</evidence>
<name>A0ABR0ZLT3_HUSHU</name>
<gene>
    <name evidence="10" type="ORF">HHUSO_G11640</name>
</gene>